<evidence type="ECO:0000259" key="2">
    <source>
        <dbReference type="Pfam" id="PF01408"/>
    </source>
</evidence>
<dbReference type="AlphaFoldDB" id="A0A1D2QPI3"/>
<evidence type="ECO:0000259" key="3">
    <source>
        <dbReference type="Pfam" id="PF22725"/>
    </source>
</evidence>
<gene>
    <name evidence="4" type="ORF">AB835_08675</name>
</gene>
<dbReference type="Gene3D" id="3.30.360.10">
    <property type="entry name" value="Dihydrodipicolinate Reductase, domain 2"/>
    <property type="match status" value="1"/>
</dbReference>
<evidence type="ECO:0000256" key="1">
    <source>
        <dbReference type="ARBA" id="ARBA00023002"/>
    </source>
</evidence>
<accession>A0A1D2QPI3</accession>
<organism evidence="4 5">
    <name type="scientific">Candidatus Endobugula sertula</name>
    <name type="common">Bugula neritina bacterial symbiont</name>
    <dbReference type="NCBI Taxonomy" id="62101"/>
    <lineage>
        <taxon>Bacteria</taxon>
        <taxon>Pseudomonadati</taxon>
        <taxon>Pseudomonadota</taxon>
        <taxon>Gammaproteobacteria</taxon>
        <taxon>Cellvibrionales</taxon>
        <taxon>Cellvibrionaceae</taxon>
        <taxon>Candidatus Endobugula</taxon>
    </lineage>
</organism>
<dbReference type="Pfam" id="PF22725">
    <property type="entry name" value="GFO_IDH_MocA_C3"/>
    <property type="match status" value="1"/>
</dbReference>
<dbReference type="InterPro" id="IPR050463">
    <property type="entry name" value="Gfo/Idh/MocA_oxidrdct_glycsds"/>
</dbReference>
<sequence>MRHAIIGAGFGVSVHLPAFANIKDVDVVGVSARSSNYYPQIPNDVVYYTDWRQMLDELQPDSLSVVVPPCSQREIVEEALQKGIHILCEKPFGVSLDDSKSLLLVKDACTIGAVGFQFRFEPAINMLRQKIRDNSIGRLNRMNMTWYTAGRADPNRPWSWQHDKKSGGGVINNFLTHLLDLVLWISNESIVDVVGSSQIIIPERKDHNGKTCVVSAEDSVDVILQLTSDITVNISINNCQTSATGMNITAYGDQGWLQFKHEPPFSVENVSLVLNRSLQESTSIPFNRFKENKGKKIDSRVAPTHALASLFVKSVLSSTLDDELPSFDDGVRVHQALTKLC</sequence>
<dbReference type="Pfam" id="PF01408">
    <property type="entry name" value="GFO_IDH_MocA"/>
    <property type="match status" value="1"/>
</dbReference>
<dbReference type="STRING" id="62101.AB835_08675"/>
<dbReference type="InterPro" id="IPR036291">
    <property type="entry name" value="NAD(P)-bd_dom_sf"/>
</dbReference>
<dbReference type="Proteomes" id="UP000242502">
    <property type="component" value="Unassembled WGS sequence"/>
</dbReference>
<dbReference type="InterPro" id="IPR055170">
    <property type="entry name" value="GFO_IDH_MocA-like_dom"/>
</dbReference>
<evidence type="ECO:0000313" key="5">
    <source>
        <dbReference type="Proteomes" id="UP000242502"/>
    </source>
</evidence>
<name>A0A1D2QPI3_9GAMM</name>
<dbReference type="PANTHER" id="PTHR43818">
    <property type="entry name" value="BCDNA.GH03377"/>
    <property type="match status" value="1"/>
</dbReference>
<proteinExistence type="predicted"/>
<dbReference type="SUPFAM" id="SSF55347">
    <property type="entry name" value="Glyceraldehyde-3-phosphate dehydrogenase-like, C-terminal domain"/>
    <property type="match status" value="1"/>
</dbReference>
<protein>
    <recommendedName>
        <fullName evidence="6">Oxidoreductase</fullName>
    </recommendedName>
</protein>
<comment type="caution">
    <text evidence="4">The sequence shown here is derived from an EMBL/GenBank/DDBJ whole genome shotgun (WGS) entry which is preliminary data.</text>
</comment>
<dbReference type="SUPFAM" id="SSF51735">
    <property type="entry name" value="NAD(P)-binding Rossmann-fold domains"/>
    <property type="match status" value="1"/>
</dbReference>
<feature type="domain" description="GFO/IDH/MocA-like oxidoreductase" evidence="3">
    <location>
        <begin position="126"/>
        <end position="257"/>
    </location>
</feature>
<dbReference type="GO" id="GO:0016491">
    <property type="term" value="F:oxidoreductase activity"/>
    <property type="evidence" value="ECO:0007669"/>
    <property type="project" value="UniProtKB-KW"/>
</dbReference>
<dbReference type="EMBL" id="MDLC01000027">
    <property type="protein sequence ID" value="ODS23498.1"/>
    <property type="molecule type" value="Genomic_DNA"/>
</dbReference>
<dbReference type="InterPro" id="IPR000683">
    <property type="entry name" value="Gfo/Idh/MocA-like_OxRdtase_N"/>
</dbReference>
<dbReference type="PANTHER" id="PTHR43818:SF11">
    <property type="entry name" value="BCDNA.GH03377"/>
    <property type="match status" value="1"/>
</dbReference>
<evidence type="ECO:0000313" key="4">
    <source>
        <dbReference type="EMBL" id="ODS23498.1"/>
    </source>
</evidence>
<dbReference type="Gene3D" id="3.40.50.720">
    <property type="entry name" value="NAD(P)-binding Rossmann-like Domain"/>
    <property type="match status" value="1"/>
</dbReference>
<dbReference type="GO" id="GO:0000166">
    <property type="term" value="F:nucleotide binding"/>
    <property type="evidence" value="ECO:0007669"/>
    <property type="project" value="InterPro"/>
</dbReference>
<evidence type="ECO:0008006" key="6">
    <source>
        <dbReference type="Google" id="ProtNLM"/>
    </source>
</evidence>
<keyword evidence="1" id="KW-0560">Oxidoreductase</keyword>
<reference evidence="4 5" key="1">
    <citation type="journal article" date="2016" name="Appl. Environ. Microbiol.">
        <title>Lack of Overt Genome Reduction in the Bryostatin-Producing Bryozoan Symbiont "Candidatus Endobugula sertula".</title>
        <authorList>
            <person name="Miller I.J."/>
            <person name="Vanee N."/>
            <person name="Fong S.S."/>
            <person name="Lim-Fong G.E."/>
            <person name="Kwan J.C."/>
        </authorList>
    </citation>
    <scope>NUCLEOTIDE SEQUENCE [LARGE SCALE GENOMIC DNA]</scope>
    <source>
        <strain evidence="4">AB1-4</strain>
    </source>
</reference>
<feature type="domain" description="Gfo/Idh/MocA-like oxidoreductase N-terminal" evidence="2">
    <location>
        <begin position="2"/>
        <end position="103"/>
    </location>
</feature>